<proteinExistence type="predicted"/>
<feature type="non-terminal residue" evidence="2">
    <location>
        <position position="324"/>
    </location>
</feature>
<organism evidence="2 3">
    <name type="scientific">Fusarium albosuccineum</name>
    <dbReference type="NCBI Taxonomy" id="1237068"/>
    <lineage>
        <taxon>Eukaryota</taxon>
        <taxon>Fungi</taxon>
        <taxon>Dikarya</taxon>
        <taxon>Ascomycota</taxon>
        <taxon>Pezizomycotina</taxon>
        <taxon>Sordariomycetes</taxon>
        <taxon>Hypocreomycetidae</taxon>
        <taxon>Hypocreales</taxon>
        <taxon>Nectriaceae</taxon>
        <taxon>Fusarium</taxon>
        <taxon>Fusarium decemcellulare species complex</taxon>
    </lineage>
</organism>
<dbReference type="Proteomes" id="UP000554235">
    <property type="component" value="Unassembled WGS sequence"/>
</dbReference>
<feature type="compositionally biased region" description="Pro residues" evidence="1">
    <location>
        <begin position="314"/>
        <end position="324"/>
    </location>
</feature>
<feature type="compositionally biased region" description="Polar residues" evidence="1">
    <location>
        <begin position="109"/>
        <end position="121"/>
    </location>
</feature>
<feature type="compositionally biased region" description="Basic and acidic residues" evidence="1">
    <location>
        <begin position="79"/>
        <end position="94"/>
    </location>
</feature>
<dbReference type="EMBL" id="JAADYS010003920">
    <property type="protein sequence ID" value="KAF4439698.1"/>
    <property type="molecule type" value="Genomic_DNA"/>
</dbReference>
<reference evidence="2 3" key="1">
    <citation type="submission" date="2020-01" db="EMBL/GenBank/DDBJ databases">
        <title>Identification and distribution of gene clusters putatively required for synthesis of sphingolipid metabolism inhibitors in phylogenetically diverse species of the filamentous fungus Fusarium.</title>
        <authorList>
            <person name="Kim H.-S."/>
            <person name="Busman M."/>
            <person name="Brown D.W."/>
            <person name="Divon H."/>
            <person name="Uhlig S."/>
            <person name="Proctor R.H."/>
        </authorList>
    </citation>
    <scope>NUCLEOTIDE SEQUENCE [LARGE SCALE GENOMIC DNA]</scope>
    <source>
        <strain evidence="2 3">NRRL 20459</strain>
    </source>
</reference>
<sequence length="324" mass="33524">MPSMTSSRSFRASIIPSMLRSNTDPESSSSSTPSNTAATPSTNSHDPRKKTWQKSNTVDLAQLRDNPGSPLDPGSKNSDAVRHDSSDARSRSPEQQKTLRKRNEKDSSKLSLPKSQSTTNLHPAKSSNRKSRFWGDRLSSLLPSLILPSDSSVASPPKPSAAPTPAPPAPAPPAPTHSAPAPAAAETASAAPAPAATTAASPAHTKSSSPTNTSTTVTTTATAPTTVDDSPSSTTPSIIEPTIRMAPEHNDGLGFPSQGSQQPKPHGSPPSPASIPTRGSDSLEMPHLGSNPQIMAPIPPSPEMQRAALAPEEPQVPPPPVPAP</sequence>
<protein>
    <submittedName>
        <fullName evidence="2">Uncharacterized protein</fullName>
    </submittedName>
</protein>
<evidence type="ECO:0000256" key="1">
    <source>
        <dbReference type="SAM" id="MobiDB-lite"/>
    </source>
</evidence>
<feature type="compositionally biased region" description="Low complexity" evidence="1">
    <location>
        <begin position="138"/>
        <end position="155"/>
    </location>
</feature>
<dbReference type="AlphaFoldDB" id="A0A8H4NNQ9"/>
<accession>A0A8H4NNQ9</accession>
<feature type="compositionally biased region" description="Polar residues" evidence="1">
    <location>
        <begin position="1"/>
        <end position="10"/>
    </location>
</feature>
<name>A0A8H4NNQ9_9HYPO</name>
<keyword evidence="3" id="KW-1185">Reference proteome</keyword>
<comment type="caution">
    <text evidence="2">The sequence shown here is derived from an EMBL/GenBank/DDBJ whole genome shotgun (WGS) entry which is preliminary data.</text>
</comment>
<gene>
    <name evidence="2" type="ORF">FALBO_17362</name>
</gene>
<feature type="region of interest" description="Disordered" evidence="1">
    <location>
        <begin position="1"/>
        <end position="324"/>
    </location>
</feature>
<feature type="compositionally biased region" description="Pro residues" evidence="1">
    <location>
        <begin position="156"/>
        <end position="175"/>
    </location>
</feature>
<feature type="compositionally biased region" description="Low complexity" evidence="1">
    <location>
        <begin position="176"/>
        <end position="243"/>
    </location>
</feature>
<evidence type="ECO:0000313" key="2">
    <source>
        <dbReference type="EMBL" id="KAF4439698.1"/>
    </source>
</evidence>
<feature type="compositionally biased region" description="Low complexity" evidence="1">
    <location>
        <begin position="27"/>
        <end position="44"/>
    </location>
</feature>
<dbReference type="OrthoDB" id="10651807at2759"/>
<evidence type="ECO:0000313" key="3">
    <source>
        <dbReference type="Proteomes" id="UP000554235"/>
    </source>
</evidence>